<evidence type="ECO:0000313" key="2">
    <source>
        <dbReference type="EMBL" id="KAF9992764.1"/>
    </source>
</evidence>
<gene>
    <name evidence="2" type="ORF">BGZ80_008421</name>
</gene>
<dbReference type="EMBL" id="JAAAID010004553">
    <property type="protein sequence ID" value="KAF9992764.1"/>
    <property type="molecule type" value="Genomic_DNA"/>
</dbReference>
<feature type="compositionally biased region" description="Polar residues" evidence="1">
    <location>
        <begin position="64"/>
        <end position="91"/>
    </location>
</feature>
<feature type="compositionally biased region" description="Acidic residues" evidence="1">
    <location>
        <begin position="122"/>
        <end position="136"/>
    </location>
</feature>
<comment type="caution">
    <text evidence="2">The sequence shown here is derived from an EMBL/GenBank/DDBJ whole genome shotgun (WGS) entry which is preliminary data.</text>
</comment>
<feature type="compositionally biased region" description="Polar residues" evidence="1">
    <location>
        <begin position="104"/>
        <end position="116"/>
    </location>
</feature>
<feature type="compositionally biased region" description="Acidic residues" evidence="1">
    <location>
        <begin position="38"/>
        <end position="55"/>
    </location>
</feature>
<proteinExistence type="predicted"/>
<keyword evidence="3" id="KW-1185">Reference proteome</keyword>
<evidence type="ECO:0000313" key="3">
    <source>
        <dbReference type="Proteomes" id="UP000703661"/>
    </source>
</evidence>
<name>A0A9P6SRB3_9FUNG</name>
<accession>A0A9P6SRB3</accession>
<dbReference type="Proteomes" id="UP000703661">
    <property type="component" value="Unassembled WGS sequence"/>
</dbReference>
<reference evidence="2" key="1">
    <citation type="journal article" date="2020" name="Fungal Divers.">
        <title>Resolving the Mortierellaceae phylogeny through synthesis of multi-gene phylogenetics and phylogenomics.</title>
        <authorList>
            <person name="Vandepol N."/>
            <person name="Liber J."/>
            <person name="Desiro A."/>
            <person name="Na H."/>
            <person name="Kennedy M."/>
            <person name="Barry K."/>
            <person name="Grigoriev I.V."/>
            <person name="Miller A.N."/>
            <person name="O'Donnell K."/>
            <person name="Stajich J.E."/>
            <person name="Bonito G."/>
        </authorList>
    </citation>
    <scope>NUCLEOTIDE SEQUENCE</scope>
    <source>
        <strain evidence="2">NRRL 2769</strain>
    </source>
</reference>
<feature type="region of interest" description="Disordered" evidence="1">
    <location>
        <begin position="20"/>
        <end position="139"/>
    </location>
</feature>
<dbReference type="AlphaFoldDB" id="A0A9P6SRB3"/>
<feature type="non-terminal residue" evidence="2">
    <location>
        <position position="203"/>
    </location>
</feature>
<organism evidence="2 3">
    <name type="scientific">Entomortierella chlamydospora</name>
    <dbReference type="NCBI Taxonomy" id="101097"/>
    <lineage>
        <taxon>Eukaryota</taxon>
        <taxon>Fungi</taxon>
        <taxon>Fungi incertae sedis</taxon>
        <taxon>Mucoromycota</taxon>
        <taxon>Mortierellomycotina</taxon>
        <taxon>Mortierellomycetes</taxon>
        <taxon>Mortierellales</taxon>
        <taxon>Mortierellaceae</taxon>
        <taxon>Entomortierella</taxon>
    </lineage>
</organism>
<sequence length="203" mass="23005">MVGIGKRKRLLKQAASVSATRRRVAIQESSECQYEQGVESESESESDDDWDEDIEYENKKIHSSFLQRMQEAESTQTSHLRGPYSGSSRATQWRRKQRAEALAQSASGTNSITSYFLQEPTVDSEDTYSDTDDEGESPPFATMIDEITAYLANKDIGGQERARLQIVHHYFNVRKDEPKPRIHAAAKLLSTVYGKTPHWARCV</sequence>
<protein>
    <submittedName>
        <fullName evidence="2">Uncharacterized protein</fullName>
    </submittedName>
</protein>
<evidence type="ECO:0000256" key="1">
    <source>
        <dbReference type="SAM" id="MobiDB-lite"/>
    </source>
</evidence>